<organism evidence="1 2">
    <name type="scientific">Acetobacter pasteurianus NBRC 3278</name>
    <dbReference type="NCBI Taxonomy" id="1226660"/>
    <lineage>
        <taxon>Bacteria</taxon>
        <taxon>Pseudomonadati</taxon>
        <taxon>Pseudomonadota</taxon>
        <taxon>Alphaproteobacteria</taxon>
        <taxon>Acetobacterales</taxon>
        <taxon>Acetobacteraceae</taxon>
        <taxon>Acetobacter</taxon>
    </lineage>
</organism>
<sequence length="38" mass="4716">MFFQKIFENIDEITEIIIWHISRGIYRHPYGKTLYDLD</sequence>
<accession>A0A401X8M2</accession>
<protein>
    <submittedName>
        <fullName evidence="1">Uncharacterized protein</fullName>
    </submittedName>
</protein>
<dbReference type="AlphaFoldDB" id="A0A401X8M2"/>
<evidence type="ECO:0000313" key="1">
    <source>
        <dbReference type="EMBL" id="GCD64251.1"/>
    </source>
</evidence>
<evidence type="ECO:0000313" key="2">
    <source>
        <dbReference type="Proteomes" id="UP000287385"/>
    </source>
</evidence>
<dbReference type="Proteomes" id="UP000287385">
    <property type="component" value="Unassembled WGS sequence"/>
</dbReference>
<proteinExistence type="predicted"/>
<keyword evidence="2" id="KW-1185">Reference proteome</keyword>
<dbReference type="EMBL" id="BDEV01000177">
    <property type="protein sequence ID" value="GCD64251.1"/>
    <property type="molecule type" value="Genomic_DNA"/>
</dbReference>
<reference evidence="1 2" key="1">
    <citation type="submission" date="2016-06" db="EMBL/GenBank/DDBJ databases">
        <title>Acetobacter pasteurianus NBRC 3278 whole genome sequencing project.</title>
        <authorList>
            <person name="Matsutani M."/>
            <person name="Shiwa Y."/>
            <person name="Okamoto-Kainuma A."/>
            <person name="Ishikawa M."/>
            <person name="Koizumi Y."/>
            <person name="Yoshikawa H."/>
            <person name="Yakushi T."/>
            <person name="Matsushita K."/>
        </authorList>
    </citation>
    <scope>NUCLEOTIDE SEQUENCE [LARGE SCALE GENOMIC DNA]</scope>
    <source>
        <strain evidence="1 2">NBRC 3278</strain>
    </source>
</reference>
<name>A0A401X8M2_ACEPA</name>
<gene>
    <name evidence="1" type="ORF">NBRC3278_3344</name>
</gene>
<comment type="caution">
    <text evidence="1">The sequence shown here is derived from an EMBL/GenBank/DDBJ whole genome shotgun (WGS) entry which is preliminary data.</text>
</comment>